<accession>A0A397SEV6</accession>
<keyword evidence="2" id="KW-1185">Reference proteome</keyword>
<gene>
    <name evidence="1" type="ORF">C1645_743190</name>
</gene>
<evidence type="ECO:0000313" key="1">
    <source>
        <dbReference type="EMBL" id="RIA83256.1"/>
    </source>
</evidence>
<sequence>MKNTRVVGSLGMNYLKFPTLSDNPSKLPKLFWRKKLLGTYTLADFDPSNCFLKIKANGAAIIYTLTSGLSQATQALFHDLNTEDSDKSSEERQSERKTKYAGTAKVVGAAMASLPSMLAPSHVKCDYTMSEFALRYEQPSLKLRIEYNSHLFDRYKREKQLKKNGNE</sequence>
<name>A0A397SEV6_9GLOM</name>
<dbReference type="AlphaFoldDB" id="A0A397SEV6"/>
<proteinExistence type="predicted"/>
<reference evidence="1 2" key="1">
    <citation type="submission" date="2018-06" db="EMBL/GenBank/DDBJ databases">
        <title>Comparative genomics reveals the genomic features of Rhizophagus irregularis, R. cerebriforme, R. diaphanum and Gigaspora rosea, and their symbiotic lifestyle signature.</title>
        <authorList>
            <person name="Morin E."/>
            <person name="San Clemente H."/>
            <person name="Chen E.C.H."/>
            <person name="De La Providencia I."/>
            <person name="Hainaut M."/>
            <person name="Kuo A."/>
            <person name="Kohler A."/>
            <person name="Murat C."/>
            <person name="Tang N."/>
            <person name="Roy S."/>
            <person name="Loubradou J."/>
            <person name="Henrissat B."/>
            <person name="Grigoriev I.V."/>
            <person name="Corradi N."/>
            <person name="Roux C."/>
            <person name="Martin F.M."/>
        </authorList>
    </citation>
    <scope>NUCLEOTIDE SEQUENCE [LARGE SCALE GENOMIC DNA]</scope>
    <source>
        <strain evidence="1 2">DAOM 227022</strain>
    </source>
</reference>
<evidence type="ECO:0000313" key="2">
    <source>
        <dbReference type="Proteomes" id="UP000265703"/>
    </source>
</evidence>
<comment type="caution">
    <text evidence="1">The sequence shown here is derived from an EMBL/GenBank/DDBJ whole genome shotgun (WGS) entry which is preliminary data.</text>
</comment>
<organism evidence="1 2">
    <name type="scientific">Glomus cerebriforme</name>
    <dbReference type="NCBI Taxonomy" id="658196"/>
    <lineage>
        <taxon>Eukaryota</taxon>
        <taxon>Fungi</taxon>
        <taxon>Fungi incertae sedis</taxon>
        <taxon>Mucoromycota</taxon>
        <taxon>Glomeromycotina</taxon>
        <taxon>Glomeromycetes</taxon>
        <taxon>Glomerales</taxon>
        <taxon>Glomeraceae</taxon>
        <taxon>Glomus</taxon>
    </lineage>
</organism>
<dbReference type="EMBL" id="QKYT01000586">
    <property type="protein sequence ID" value="RIA83256.1"/>
    <property type="molecule type" value="Genomic_DNA"/>
</dbReference>
<dbReference type="Proteomes" id="UP000265703">
    <property type="component" value="Unassembled WGS sequence"/>
</dbReference>
<protein>
    <submittedName>
        <fullName evidence="1">Uncharacterized protein</fullName>
    </submittedName>
</protein>